<feature type="transmembrane region" description="Helical" evidence="1">
    <location>
        <begin position="266"/>
        <end position="290"/>
    </location>
</feature>
<feature type="transmembrane region" description="Helical" evidence="1">
    <location>
        <begin position="230"/>
        <end position="254"/>
    </location>
</feature>
<feature type="domain" description="DUF6535" evidence="2">
    <location>
        <begin position="70"/>
        <end position="225"/>
    </location>
</feature>
<evidence type="ECO:0000256" key="1">
    <source>
        <dbReference type="SAM" id="Phobius"/>
    </source>
</evidence>
<keyword evidence="1" id="KW-0812">Transmembrane</keyword>
<dbReference type="OrthoDB" id="3185525at2759"/>
<sequence>MSAHSSASVKCPRLGLLMIKDLATTMTGRTAPHPFKLYDENRRDLARCSCPSLSGDTRLAFSLQRIRKYFAGLFSAVLTAFVVQSYQLLQEDNTQISAQLLYRISSQINSFESIFPFLNSTTSFSSSPSPFQPSASARWINVLWFLSLVFSLASALLGIFAKQWIREYLQWAQVAASPRENVLVRQLRIEAWDDWKVPTGISAIPALLELAVVLFVVGLVVLLWTLDAVVAITITIVTVVLLLAVCAVTVLPSIFHRCPYKSPTGWACVIIYDALIWTFRYTWTLAAGWLSSIFSRVGRHPIESIPCFHQFQSWRHRDLSIDKLNSREISDFADIGVSERDSLWVDPKRLIQDICEVSALTRALVWVRKGSEDVQLLKHVAKSAETLHGEKINGDERYYSFLYVMRKVRSDNARRLQPLASILDDLRSKAFRPVGDLHGDTYMFRGGVFHDATEYLVPGLDSSMSSAHLWVLGYLLLGDTLASVTRVHYEKYVVLMSLLRSSGLLWLDRPFHAECSMQLAKLYGDMASSVKHQEFRVSGIHAMILEMLCSIGNVSMDGETRLLSVSGPRTFGFMQNEVSIATQTFESDPDYSDEDARHQFVMMADLVLRSLNRGYAPINKRRILLQYMAEAARKSLEKRYNNCGCYHDLPWISSLLSCKNLVLRRLLPAKQLWSLLDVLEESMLKKDRYGRPLRLITGKQVNEEFANLKKRVEELNPRLKEYPRIVQERQ</sequence>
<name>A0A2R6PVQ4_9APHY</name>
<dbReference type="EMBL" id="MLYV02000433">
    <property type="protein sequence ID" value="PSR97595.1"/>
    <property type="molecule type" value="Genomic_DNA"/>
</dbReference>
<dbReference type="AlphaFoldDB" id="A0A2R6PVQ4"/>
<evidence type="ECO:0000259" key="2">
    <source>
        <dbReference type="Pfam" id="PF20153"/>
    </source>
</evidence>
<dbReference type="STRING" id="98765.A0A2R6PVQ4"/>
<dbReference type="Proteomes" id="UP000186601">
    <property type="component" value="Unassembled WGS sequence"/>
</dbReference>
<keyword evidence="4" id="KW-1185">Reference proteome</keyword>
<reference evidence="3 4" key="1">
    <citation type="submission" date="2018-02" db="EMBL/GenBank/DDBJ databases">
        <title>Genome sequence of the basidiomycete white-rot fungus Phlebia centrifuga.</title>
        <authorList>
            <person name="Granchi Z."/>
            <person name="Peng M."/>
            <person name="de Vries R.P."/>
            <person name="Hilden K."/>
            <person name="Makela M.R."/>
            <person name="Grigoriev I."/>
            <person name="Riley R."/>
        </authorList>
    </citation>
    <scope>NUCLEOTIDE SEQUENCE [LARGE SCALE GENOMIC DNA]</scope>
    <source>
        <strain evidence="3 4">FBCC195</strain>
    </source>
</reference>
<feature type="transmembrane region" description="Helical" evidence="1">
    <location>
        <begin position="139"/>
        <end position="161"/>
    </location>
</feature>
<feature type="transmembrane region" description="Helical" evidence="1">
    <location>
        <begin position="206"/>
        <end position="224"/>
    </location>
</feature>
<organism evidence="3 4">
    <name type="scientific">Hermanssonia centrifuga</name>
    <dbReference type="NCBI Taxonomy" id="98765"/>
    <lineage>
        <taxon>Eukaryota</taxon>
        <taxon>Fungi</taxon>
        <taxon>Dikarya</taxon>
        <taxon>Basidiomycota</taxon>
        <taxon>Agaricomycotina</taxon>
        <taxon>Agaricomycetes</taxon>
        <taxon>Polyporales</taxon>
        <taxon>Meruliaceae</taxon>
        <taxon>Hermanssonia</taxon>
    </lineage>
</organism>
<dbReference type="InterPro" id="IPR045338">
    <property type="entry name" value="DUF6535"/>
</dbReference>
<proteinExistence type="predicted"/>
<evidence type="ECO:0000313" key="4">
    <source>
        <dbReference type="Proteomes" id="UP000186601"/>
    </source>
</evidence>
<protein>
    <recommendedName>
        <fullName evidence="2">DUF6535 domain-containing protein</fullName>
    </recommendedName>
</protein>
<accession>A0A2R6PVQ4</accession>
<keyword evidence="1" id="KW-0472">Membrane</keyword>
<evidence type="ECO:0000313" key="3">
    <source>
        <dbReference type="EMBL" id="PSR97595.1"/>
    </source>
</evidence>
<keyword evidence="1" id="KW-1133">Transmembrane helix</keyword>
<comment type="caution">
    <text evidence="3">The sequence shown here is derived from an EMBL/GenBank/DDBJ whole genome shotgun (WGS) entry which is preliminary data.</text>
</comment>
<gene>
    <name evidence="3" type="ORF">PHLCEN_2v4302</name>
</gene>
<dbReference type="Pfam" id="PF20153">
    <property type="entry name" value="DUF6535"/>
    <property type="match status" value="1"/>
</dbReference>
<feature type="transmembrane region" description="Helical" evidence="1">
    <location>
        <begin position="69"/>
        <end position="89"/>
    </location>
</feature>